<sequence length="329" mass="36761">MGNYELRITNGEFCDKLMTATDAPWHVSTLMIENMFPSFLPESVQKLTEATSISFAQNLNCEPISTPLRKQPIQTTYICQGQGGTRILLIHGFDSSVFEYRRLLPLLASKNQTFAVDILGFGFTERSTEFKLNRSEIATHLYSFWQTLINEPVILVGASMGGAVALDFTLLYPHAVKSLVLLDSAGMKPGPVMGKFLLPPLDYLATEFLRNPKVRQAISESAYFDKTFASVDAQICAALHLEAMGWNQALIRFSKTGGYGKFGNQLQKIQQPTLILWGDHDKILGTKDAYKFEKAIPKSQLIWVKNSGHVPHLEKPHTTAQSILDFVKN</sequence>
<dbReference type="PANTHER" id="PTHR43689">
    <property type="entry name" value="HYDROLASE"/>
    <property type="match status" value="1"/>
</dbReference>
<dbReference type="EMBL" id="CZCS02000215">
    <property type="protein sequence ID" value="VXD23329.1"/>
    <property type="molecule type" value="Genomic_DNA"/>
</dbReference>
<accession>A0A7Z9C1C3</accession>
<dbReference type="InterPro" id="IPR000639">
    <property type="entry name" value="Epox_hydrolase-like"/>
</dbReference>
<dbReference type="Pfam" id="PF00561">
    <property type="entry name" value="Abhydrolase_1"/>
    <property type="match status" value="1"/>
</dbReference>
<feature type="domain" description="AB hydrolase-1" evidence="1">
    <location>
        <begin position="86"/>
        <end position="316"/>
    </location>
</feature>
<evidence type="ECO:0000259" key="1">
    <source>
        <dbReference type="Pfam" id="PF00561"/>
    </source>
</evidence>
<proteinExistence type="predicted"/>
<dbReference type="SUPFAM" id="SSF53474">
    <property type="entry name" value="alpha/beta-Hydrolases"/>
    <property type="match status" value="1"/>
</dbReference>
<reference evidence="2" key="1">
    <citation type="submission" date="2019-10" db="EMBL/GenBank/DDBJ databases">
        <authorList>
            <consortium name="Genoscope - CEA"/>
            <person name="William W."/>
        </authorList>
    </citation>
    <scope>NUCLEOTIDE SEQUENCE [LARGE SCALE GENOMIC DNA]</scope>
    <source>
        <strain evidence="2">BBR_PRJEB10994</strain>
    </source>
</reference>
<evidence type="ECO:0000313" key="3">
    <source>
        <dbReference type="Proteomes" id="UP000182190"/>
    </source>
</evidence>
<name>A0A7Z9C1C3_9CYAN</name>
<evidence type="ECO:0000313" key="2">
    <source>
        <dbReference type="EMBL" id="VXD23329.1"/>
    </source>
</evidence>
<dbReference type="InterPro" id="IPR000073">
    <property type="entry name" value="AB_hydrolase_1"/>
</dbReference>
<dbReference type="AlphaFoldDB" id="A0A7Z9C1C3"/>
<gene>
    <name evidence="2" type="ORF">PL9631_720009</name>
</gene>
<protein>
    <submittedName>
        <fullName evidence="2">2-hydroxy-6-oxohepta-2,4-dienoate hydrolase</fullName>
    </submittedName>
</protein>
<dbReference type="PANTHER" id="PTHR43689:SF8">
    <property type="entry name" value="ALPHA_BETA-HYDROLASES SUPERFAMILY PROTEIN"/>
    <property type="match status" value="1"/>
</dbReference>
<keyword evidence="2" id="KW-0378">Hydrolase</keyword>
<dbReference type="PRINTS" id="PR00111">
    <property type="entry name" value="ABHYDROLASE"/>
</dbReference>
<dbReference type="Gene3D" id="3.40.50.1820">
    <property type="entry name" value="alpha/beta hydrolase"/>
    <property type="match status" value="1"/>
</dbReference>
<dbReference type="PRINTS" id="PR00412">
    <property type="entry name" value="EPOXHYDRLASE"/>
</dbReference>
<dbReference type="GO" id="GO:0016787">
    <property type="term" value="F:hydrolase activity"/>
    <property type="evidence" value="ECO:0007669"/>
    <property type="project" value="UniProtKB-KW"/>
</dbReference>
<comment type="caution">
    <text evidence="2">The sequence shown here is derived from an EMBL/GenBank/DDBJ whole genome shotgun (WGS) entry which is preliminary data.</text>
</comment>
<dbReference type="InterPro" id="IPR029058">
    <property type="entry name" value="AB_hydrolase_fold"/>
</dbReference>
<keyword evidence="3" id="KW-1185">Reference proteome</keyword>
<organism evidence="2 3">
    <name type="scientific">Planktothrix paucivesiculata PCC 9631</name>
    <dbReference type="NCBI Taxonomy" id="671071"/>
    <lineage>
        <taxon>Bacteria</taxon>
        <taxon>Bacillati</taxon>
        <taxon>Cyanobacteriota</taxon>
        <taxon>Cyanophyceae</taxon>
        <taxon>Oscillatoriophycideae</taxon>
        <taxon>Oscillatoriales</taxon>
        <taxon>Microcoleaceae</taxon>
        <taxon>Planktothrix</taxon>
    </lineage>
</organism>
<dbReference type="Proteomes" id="UP000182190">
    <property type="component" value="Unassembled WGS sequence"/>
</dbReference>